<name>A0A2G8KPE3_STIJA</name>
<dbReference type="Pfam" id="PF02494">
    <property type="entry name" value="HYR"/>
    <property type="match status" value="2"/>
</dbReference>
<keyword evidence="2" id="KW-0812">Transmembrane</keyword>
<dbReference type="PROSITE" id="PS50825">
    <property type="entry name" value="HYR"/>
    <property type="match status" value="1"/>
</dbReference>
<dbReference type="AlphaFoldDB" id="A0A2G8KPE3"/>
<evidence type="ECO:0000259" key="3">
    <source>
        <dbReference type="PROSITE" id="PS50825"/>
    </source>
</evidence>
<evidence type="ECO:0000313" key="5">
    <source>
        <dbReference type="Proteomes" id="UP000230750"/>
    </source>
</evidence>
<protein>
    <submittedName>
        <fullName evidence="4">Putative hyalin</fullName>
    </submittedName>
</protein>
<accession>A0A2G8KPE3</accession>
<dbReference type="STRING" id="307972.A0A2G8KPE3"/>
<dbReference type="PANTHER" id="PTHR24273">
    <property type="entry name" value="FI04643P-RELATED"/>
    <property type="match status" value="1"/>
</dbReference>
<evidence type="ECO:0000313" key="4">
    <source>
        <dbReference type="EMBL" id="PIK49883.1"/>
    </source>
</evidence>
<dbReference type="Proteomes" id="UP000230750">
    <property type="component" value="Unassembled WGS sequence"/>
</dbReference>
<dbReference type="PANTHER" id="PTHR24273:SF32">
    <property type="entry name" value="HYALIN"/>
    <property type="match status" value="1"/>
</dbReference>
<reference evidence="4 5" key="1">
    <citation type="journal article" date="2017" name="PLoS Biol.">
        <title>The sea cucumber genome provides insights into morphological evolution and visceral regeneration.</title>
        <authorList>
            <person name="Zhang X."/>
            <person name="Sun L."/>
            <person name="Yuan J."/>
            <person name="Sun Y."/>
            <person name="Gao Y."/>
            <person name="Zhang L."/>
            <person name="Li S."/>
            <person name="Dai H."/>
            <person name="Hamel J.F."/>
            <person name="Liu C."/>
            <person name="Yu Y."/>
            <person name="Liu S."/>
            <person name="Lin W."/>
            <person name="Guo K."/>
            <person name="Jin S."/>
            <person name="Xu P."/>
            <person name="Storey K.B."/>
            <person name="Huan P."/>
            <person name="Zhang T."/>
            <person name="Zhou Y."/>
            <person name="Zhang J."/>
            <person name="Lin C."/>
            <person name="Li X."/>
            <person name="Xing L."/>
            <person name="Huo D."/>
            <person name="Sun M."/>
            <person name="Wang L."/>
            <person name="Mercier A."/>
            <person name="Li F."/>
            <person name="Yang H."/>
            <person name="Xiang J."/>
        </authorList>
    </citation>
    <scope>NUCLEOTIDE SEQUENCE [LARGE SCALE GENOMIC DNA]</scope>
    <source>
        <strain evidence="4">Shaxun</strain>
        <tissue evidence="4">Muscle</tissue>
    </source>
</reference>
<evidence type="ECO:0000256" key="1">
    <source>
        <dbReference type="ARBA" id="ARBA00022737"/>
    </source>
</evidence>
<comment type="caution">
    <text evidence="4">The sequence shown here is derived from an EMBL/GenBank/DDBJ whole genome shotgun (WGS) entry which is preliminary data.</text>
</comment>
<keyword evidence="1" id="KW-0677">Repeat</keyword>
<keyword evidence="2" id="KW-1133">Transmembrane helix</keyword>
<evidence type="ECO:0000256" key="2">
    <source>
        <dbReference type="SAM" id="Phobius"/>
    </source>
</evidence>
<dbReference type="EMBL" id="MRZV01000443">
    <property type="protein sequence ID" value="PIK49883.1"/>
    <property type="molecule type" value="Genomic_DNA"/>
</dbReference>
<keyword evidence="2" id="KW-0472">Membrane</keyword>
<feature type="transmembrane region" description="Helical" evidence="2">
    <location>
        <begin position="244"/>
        <end position="265"/>
    </location>
</feature>
<organism evidence="4 5">
    <name type="scientific">Stichopus japonicus</name>
    <name type="common">Sea cucumber</name>
    <dbReference type="NCBI Taxonomy" id="307972"/>
    <lineage>
        <taxon>Eukaryota</taxon>
        <taxon>Metazoa</taxon>
        <taxon>Echinodermata</taxon>
        <taxon>Eleutherozoa</taxon>
        <taxon>Echinozoa</taxon>
        <taxon>Holothuroidea</taxon>
        <taxon>Aspidochirotacea</taxon>
        <taxon>Aspidochirotida</taxon>
        <taxon>Stichopodidae</taxon>
        <taxon>Apostichopus</taxon>
    </lineage>
</organism>
<feature type="domain" description="HYR" evidence="3">
    <location>
        <begin position="84"/>
        <end position="166"/>
    </location>
</feature>
<sequence>MHDAIPSVDFVELCPSNKTISVTSDVIKARVNWTGPFTGSKDVSTACSHSTGDYYDVGITMVTCSFSSYVHTWTCPFYIAIYPTDYFSIKQFCPMNVTQTIERETNGSHIQVFWSDFTLDQGRYNTSKSHVPGDAFPLGVTRVTYTYYGNTDYVYRLCTFYVHVIEVNTPESTTRHDYFSIKQFCPMNVTQTIERETNGSHIQVFWSDFTLDQGRYNTSKSHVPGDAFPLGVTRVTYTYYGTGLWFASIILFTTVVLVTIMFITWRRCSLNHGGDQTAEDMCSTIVADNRRVATSFQDNRTSFDEADFMHVPMKASCEAQKPSTFSPVHVEEMPIYEEPKQCQIQPKADGPTAYRYEARVDSA</sequence>
<proteinExistence type="predicted"/>
<dbReference type="InterPro" id="IPR003410">
    <property type="entry name" value="HYR_dom"/>
</dbReference>
<keyword evidence="5" id="KW-1185">Reference proteome</keyword>
<gene>
    <name evidence="4" type="ORF">BSL78_13254</name>
</gene>